<dbReference type="EMBL" id="JAKKPZ010000001">
    <property type="protein sequence ID" value="KAI1727877.1"/>
    <property type="molecule type" value="Genomic_DNA"/>
</dbReference>
<keyword evidence="2" id="KW-1185">Reference proteome</keyword>
<dbReference type="InterPro" id="IPR011990">
    <property type="entry name" value="TPR-like_helical_dom_sf"/>
</dbReference>
<dbReference type="PANTHER" id="PTHR31859:SF9">
    <property type="entry name" value="TETRATRICOPEPTIDE REPEAT PROTEIN 39B"/>
    <property type="match status" value="1"/>
</dbReference>
<proteinExistence type="predicted"/>
<comment type="caution">
    <text evidence="1">The sequence shown here is derived from an EMBL/GenBank/DDBJ whole genome shotgun (WGS) entry which is preliminary data.</text>
</comment>
<evidence type="ECO:0000313" key="2">
    <source>
        <dbReference type="Proteomes" id="UP001201812"/>
    </source>
</evidence>
<accession>A0AAD4NG79</accession>
<reference evidence="1" key="1">
    <citation type="submission" date="2022-01" db="EMBL/GenBank/DDBJ databases">
        <title>Genome Sequence Resource for Two Populations of Ditylenchus destructor, the Migratory Endoparasitic Phytonematode.</title>
        <authorList>
            <person name="Zhang H."/>
            <person name="Lin R."/>
            <person name="Xie B."/>
        </authorList>
    </citation>
    <scope>NUCLEOTIDE SEQUENCE</scope>
    <source>
        <strain evidence="1">BazhouSP</strain>
    </source>
</reference>
<dbReference type="InterPro" id="IPR019734">
    <property type="entry name" value="TPR_rpt"/>
</dbReference>
<dbReference type="Proteomes" id="UP001201812">
    <property type="component" value="Unassembled WGS sequence"/>
</dbReference>
<sequence length="343" mass="39980">MMELHIASVMHNTLRCPMVCLALLGWHLVVSYLVGAGCSASDLELCRELLAALIKNYPNGAIILFLRARLYLVSGDMDNAIFFYNKSIESQDVYRQFHHICYWELLFSYSYLRRWDRAANWAKRLLDESRWSKCVYTYMLAVIIDADQNTPARKRKETVKVLLSKISSIRLRIAGKSIPVEKFCERKAQRYLRCGVLYYPHYEFMYFWNGFSILDGQPQLVRPILDDIHATWKSHQSGDVNDECLYHFLRGVCYRGLKEHYKAEECFLRVLSSEKNLTDHFYLAPNACFELALTRADLGRVEEVEPLLAKARAYRGYSLETKLHFRIHSAMERLAGDRTPMNG</sequence>
<dbReference type="PANTHER" id="PTHR31859">
    <property type="entry name" value="TETRATRICOPEPTIDE REPEAT PROTEIN 39 FAMILY MEMBER"/>
    <property type="match status" value="1"/>
</dbReference>
<dbReference type="InterPro" id="IPR019412">
    <property type="entry name" value="IML2/TPR_39"/>
</dbReference>
<dbReference type="SUPFAM" id="SSF48452">
    <property type="entry name" value="TPR-like"/>
    <property type="match status" value="1"/>
</dbReference>
<gene>
    <name evidence="1" type="ORF">DdX_00015</name>
</gene>
<dbReference type="SMART" id="SM00028">
    <property type="entry name" value="TPR"/>
    <property type="match status" value="2"/>
</dbReference>
<name>A0AAD4NG79_9BILA</name>
<organism evidence="1 2">
    <name type="scientific">Ditylenchus destructor</name>
    <dbReference type="NCBI Taxonomy" id="166010"/>
    <lineage>
        <taxon>Eukaryota</taxon>
        <taxon>Metazoa</taxon>
        <taxon>Ecdysozoa</taxon>
        <taxon>Nematoda</taxon>
        <taxon>Chromadorea</taxon>
        <taxon>Rhabditida</taxon>
        <taxon>Tylenchina</taxon>
        <taxon>Tylenchomorpha</taxon>
        <taxon>Sphaerularioidea</taxon>
        <taxon>Anguinidae</taxon>
        <taxon>Anguininae</taxon>
        <taxon>Ditylenchus</taxon>
    </lineage>
</organism>
<dbReference type="AlphaFoldDB" id="A0AAD4NG79"/>
<dbReference type="Pfam" id="PF10300">
    <property type="entry name" value="Iml2-TPR_39"/>
    <property type="match status" value="1"/>
</dbReference>
<dbReference type="Gene3D" id="1.25.40.10">
    <property type="entry name" value="Tetratricopeptide repeat domain"/>
    <property type="match status" value="2"/>
</dbReference>
<protein>
    <submittedName>
        <fullName evidence="1">Tetratricopeptide repeat protein 39B</fullName>
    </submittedName>
</protein>
<evidence type="ECO:0000313" key="1">
    <source>
        <dbReference type="EMBL" id="KAI1727877.1"/>
    </source>
</evidence>